<name>A0A433DNR0_9FUNG</name>
<organism evidence="1 2">
    <name type="scientific">Jimgerdemannia flammicorona</name>
    <dbReference type="NCBI Taxonomy" id="994334"/>
    <lineage>
        <taxon>Eukaryota</taxon>
        <taxon>Fungi</taxon>
        <taxon>Fungi incertae sedis</taxon>
        <taxon>Mucoromycota</taxon>
        <taxon>Mucoromycotina</taxon>
        <taxon>Endogonomycetes</taxon>
        <taxon>Endogonales</taxon>
        <taxon>Endogonaceae</taxon>
        <taxon>Jimgerdemannia</taxon>
    </lineage>
</organism>
<dbReference type="EMBL" id="RBNI01000002">
    <property type="protein sequence ID" value="RUP52479.1"/>
    <property type="molecule type" value="Genomic_DNA"/>
</dbReference>
<dbReference type="Proteomes" id="UP000268093">
    <property type="component" value="Unassembled WGS sequence"/>
</dbReference>
<protein>
    <submittedName>
        <fullName evidence="1">Uncharacterized protein</fullName>
    </submittedName>
</protein>
<accession>A0A433DNR0</accession>
<reference evidence="1 2" key="1">
    <citation type="journal article" date="2018" name="New Phytol.">
        <title>Phylogenomics of Endogonaceae and evolution of mycorrhizas within Mucoromycota.</title>
        <authorList>
            <person name="Chang Y."/>
            <person name="Desiro A."/>
            <person name="Na H."/>
            <person name="Sandor L."/>
            <person name="Lipzen A."/>
            <person name="Clum A."/>
            <person name="Barry K."/>
            <person name="Grigoriev I.V."/>
            <person name="Martin F.M."/>
            <person name="Stajich J.E."/>
            <person name="Smith M.E."/>
            <person name="Bonito G."/>
            <person name="Spatafora J.W."/>
        </authorList>
    </citation>
    <scope>NUCLEOTIDE SEQUENCE [LARGE SCALE GENOMIC DNA]</scope>
    <source>
        <strain evidence="1 2">GMNB39</strain>
    </source>
</reference>
<evidence type="ECO:0000313" key="1">
    <source>
        <dbReference type="EMBL" id="RUP52479.1"/>
    </source>
</evidence>
<comment type="caution">
    <text evidence="1">The sequence shown here is derived from an EMBL/GenBank/DDBJ whole genome shotgun (WGS) entry which is preliminary data.</text>
</comment>
<evidence type="ECO:0000313" key="2">
    <source>
        <dbReference type="Proteomes" id="UP000268093"/>
    </source>
</evidence>
<keyword evidence="2" id="KW-1185">Reference proteome</keyword>
<gene>
    <name evidence="1" type="ORF">BC936DRAFT_141578</name>
</gene>
<sequence length="171" mass="18753">MHPMDHMSTAVEYSLAPNRSSGALWKYRKGEMGDLKTTDGNHLVTYSDWLLVLECPHIHPLDTQRKPIPNVPVPQGDDQLSHGPQRAAVLPGQAKVGDLNLAAVVEQQVGGLEIAVDHPVVVQQGHGGKQLKHNGLDLGLEEGRTHALHEGFEVMLDEVHNDKDPEGLVRR</sequence>
<proteinExistence type="predicted"/>